<evidence type="ECO:0000313" key="1">
    <source>
        <dbReference type="EMBL" id="GAG48308.1"/>
    </source>
</evidence>
<protein>
    <submittedName>
        <fullName evidence="1">Uncharacterized protein</fullName>
    </submittedName>
</protein>
<feature type="non-terminal residue" evidence="1">
    <location>
        <position position="163"/>
    </location>
</feature>
<accession>X0YI91</accession>
<sequence length="163" mass="18848">MTAEILIMNNKAVALAADSAVSAMVGTDRKIFTTADKIFVLSPNRPVGVMIYNNVHFLGVPWETLIYEISKRIPESGFDTLDEYIQAFLGYFETEKDRFPKGEQRILLKDHIEFYFSIARELIVRRVDDELKRRPLNDRAIKILVSKVIKDDLDDWAKHEVDE</sequence>
<gene>
    <name evidence="1" type="ORF">S01H1_80522</name>
</gene>
<name>X0YI91_9ZZZZ</name>
<dbReference type="AlphaFoldDB" id="X0YI91"/>
<proteinExistence type="predicted"/>
<comment type="caution">
    <text evidence="1">The sequence shown here is derived from an EMBL/GenBank/DDBJ whole genome shotgun (WGS) entry which is preliminary data.</text>
</comment>
<reference evidence="1" key="1">
    <citation type="journal article" date="2014" name="Front. Microbiol.">
        <title>High frequency of phylogenetically diverse reductive dehalogenase-homologous genes in deep subseafloor sedimentary metagenomes.</title>
        <authorList>
            <person name="Kawai M."/>
            <person name="Futagami T."/>
            <person name="Toyoda A."/>
            <person name="Takaki Y."/>
            <person name="Nishi S."/>
            <person name="Hori S."/>
            <person name="Arai W."/>
            <person name="Tsubouchi T."/>
            <person name="Morono Y."/>
            <person name="Uchiyama I."/>
            <person name="Ito T."/>
            <person name="Fujiyama A."/>
            <person name="Inagaki F."/>
            <person name="Takami H."/>
        </authorList>
    </citation>
    <scope>NUCLEOTIDE SEQUENCE</scope>
    <source>
        <strain evidence="1">Expedition CK06-06</strain>
    </source>
</reference>
<organism evidence="1">
    <name type="scientific">marine sediment metagenome</name>
    <dbReference type="NCBI Taxonomy" id="412755"/>
    <lineage>
        <taxon>unclassified sequences</taxon>
        <taxon>metagenomes</taxon>
        <taxon>ecological metagenomes</taxon>
    </lineage>
</organism>
<dbReference type="EMBL" id="BARS01054384">
    <property type="protein sequence ID" value="GAG48308.1"/>
    <property type="molecule type" value="Genomic_DNA"/>
</dbReference>